<comment type="similarity">
    <text evidence="1">Belongs to the MsrA Met sulfoxide reductase family.</text>
</comment>
<protein>
    <recommendedName>
        <fullName evidence="2">peptide-methionine (S)-S-oxide reductase</fullName>
        <ecNumber evidence="2">1.8.4.11</ecNumber>
    </recommendedName>
    <alternativeName>
        <fullName evidence="4">Peptide-methionine (S)-S-oxide reductase</fullName>
    </alternativeName>
</protein>
<reference evidence="6" key="1">
    <citation type="submission" date="2021-01" db="EMBL/GenBank/DDBJ databases">
        <authorList>
            <person name="Corre E."/>
            <person name="Pelletier E."/>
            <person name="Niang G."/>
            <person name="Scheremetjew M."/>
            <person name="Finn R."/>
            <person name="Kale V."/>
            <person name="Holt S."/>
            <person name="Cochrane G."/>
            <person name="Meng A."/>
            <person name="Brown T."/>
            <person name="Cohen L."/>
        </authorList>
    </citation>
    <scope>NUCLEOTIDE SEQUENCE</scope>
    <source>
        <strain evidence="6">CCMP722</strain>
    </source>
</reference>
<dbReference type="EC" id="1.8.4.11" evidence="2"/>
<evidence type="ECO:0000256" key="3">
    <source>
        <dbReference type="ARBA" id="ARBA00023002"/>
    </source>
</evidence>
<dbReference type="PANTHER" id="PTHR43774">
    <property type="entry name" value="PEPTIDE METHIONINE SULFOXIDE REDUCTASE"/>
    <property type="match status" value="1"/>
</dbReference>
<organism evidence="6">
    <name type="scientific">Pyramimonas obovata</name>
    <dbReference type="NCBI Taxonomy" id="1411642"/>
    <lineage>
        <taxon>Eukaryota</taxon>
        <taxon>Viridiplantae</taxon>
        <taxon>Chlorophyta</taxon>
        <taxon>Pyramimonadophyceae</taxon>
        <taxon>Pyramimonadales</taxon>
        <taxon>Pyramimonadaceae</taxon>
        <taxon>Pyramimonas</taxon>
        <taxon>Pyramimonas incertae sedis</taxon>
    </lineage>
</organism>
<accession>A0A7S0RZF8</accession>
<keyword evidence="3" id="KW-0560">Oxidoreductase</keyword>
<dbReference type="GO" id="GO:0008113">
    <property type="term" value="F:peptide-methionine (S)-S-oxide reductase activity"/>
    <property type="evidence" value="ECO:0007669"/>
    <property type="project" value="UniProtKB-EC"/>
</dbReference>
<evidence type="ECO:0000259" key="5">
    <source>
        <dbReference type="Pfam" id="PF01625"/>
    </source>
</evidence>
<evidence type="ECO:0000256" key="1">
    <source>
        <dbReference type="ARBA" id="ARBA00005591"/>
    </source>
</evidence>
<dbReference type="SUPFAM" id="SSF55068">
    <property type="entry name" value="Peptide methionine sulfoxide reductase"/>
    <property type="match status" value="1"/>
</dbReference>
<dbReference type="NCBIfam" id="TIGR00401">
    <property type="entry name" value="msrA"/>
    <property type="match status" value="1"/>
</dbReference>
<dbReference type="InterPro" id="IPR036509">
    <property type="entry name" value="Met_Sox_Rdtase_MsrA_sf"/>
</dbReference>
<evidence type="ECO:0000256" key="2">
    <source>
        <dbReference type="ARBA" id="ARBA00012502"/>
    </source>
</evidence>
<evidence type="ECO:0000313" key="6">
    <source>
        <dbReference type="EMBL" id="CAD8691308.1"/>
    </source>
</evidence>
<evidence type="ECO:0000256" key="4">
    <source>
        <dbReference type="ARBA" id="ARBA00030643"/>
    </source>
</evidence>
<proteinExistence type="inferred from homology"/>
<dbReference type="PANTHER" id="PTHR43774:SF1">
    <property type="entry name" value="PEPTIDE METHIONINE SULFOXIDE REDUCTASE MSRA 2"/>
    <property type="match status" value="1"/>
</dbReference>
<name>A0A7S0RZF8_9CHLO</name>
<dbReference type="Gene3D" id="3.30.1060.10">
    <property type="entry name" value="Peptide methionine sulphoxide reductase MsrA"/>
    <property type="match status" value="1"/>
</dbReference>
<feature type="domain" description="Peptide methionine sulphoxide reductase MsrA" evidence="5">
    <location>
        <begin position="99"/>
        <end position="249"/>
    </location>
</feature>
<sequence length="282" mass="31503">MSALAPATLGGSRLGCARRDRFSGSSAHRTYIHSAFRKTSNGDKRVLLITAQNSDCQESTLTRHASKGRRDILLTGISMVCGASLTPAKSLAADEEAIAVFAGGCFWCMEPPFDKLDGVLATISGYCGGKEQNPTYPLVSDGKTGHAESLAVVYDPTKVTYEELLDVYWHQINPTQKNQQFCDRGPQYRSVIFYNSPEERKAAEASKKRYQESGVFGKGSLYTQIFPVTTFWPAEDYHQDFYKKKPDTYYYYRERCGRDLYLNSIWGKPSVSKAKEPTEVMG</sequence>
<dbReference type="Pfam" id="PF01625">
    <property type="entry name" value="PMSR"/>
    <property type="match status" value="1"/>
</dbReference>
<dbReference type="InterPro" id="IPR002569">
    <property type="entry name" value="Met_Sox_Rdtase_MsrA_dom"/>
</dbReference>
<dbReference type="EMBL" id="HBFA01039946">
    <property type="protein sequence ID" value="CAD8691308.1"/>
    <property type="molecule type" value="Transcribed_RNA"/>
</dbReference>
<dbReference type="AlphaFoldDB" id="A0A7S0RZF8"/>
<dbReference type="HAMAP" id="MF_01401">
    <property type="entry name" value="MsrA"/>
    <property type="match status" value="1"/>
</dbReference>
<gene>
    <name evidence="6" type="ORF">POBO1169_LOCUS19962</name>
</gene>